<organism evidence="2 3">
    <name type="scientific">Thermomonospora umbrina</name>
    <dbReference type="NCBI Taxonomy" id="111806"/>
    <lineage>
        <taxon>Bacteria</taxon>
        <taxon>Bacillati</taxon>
        <taxon>Actinomycetota</taxon>
        <taxon>Actinomycetes</taxon>
        <taxon>Streptosporangiales</taxon>
        <taxon>Thermomonosporaceae</taxon>
        <taxon>Thermomonospora</taxon>
    </lineage>
</organism>
<dbReference type="PANTHER" id="PTHR22642:SF2">
    <property type="entry name" value="PROTEIN LONG AFTER FAR-RED 3"/>
    <property type="match status" value="1"/>
</dbReference>
<sequence>MNDQPALNGRAGINGRCTLNARERPVGRTRSSRQADLIVRGRILTLDPFRPLAEALAVRAGRIVAIGAVDDVRDVHGPTTRLVDAGDGCVLPGFVEAHGHFVNDALERTGALVGLRPVRLPEAGRAVEAIRRAVAERGAEGACLYGWDARLRERLPVPTLAWLDELAPDAPLIILYDSGHSAYFNSATMRRAGLSRDAPDPAGGHFGRTPDGHLDGTAYEPAAVARVTAHLTGSVTLPLFAEALAAQGSRVNAAGITTISEMSFNPAHRPRLTEARGMGALTARLRLYEIAGPSLGSGVAPGMGDDLLRQIGVKLWVDGSAWGDDTAATRPNHTHDELDEIFQAYHDAGWQLACHADGDSAIGLVLNVWEELLDGRAPAIGPPRLRMEHVGSMRPDQFDLAHALGVSCSLSPDHPNYWSEVLSDDLFGADAGERWTPEGSALRSGMRVSLHGESPAAPVEPLRAMAVAADRLARHRGLTGRDARIGVAQALQAQTIDAAWQLHADGVTGSLEPGKYADLVILSADPHDVPPAEIADLTVRATFLAGRQVHGEAF</sequence>
<dbReference type="OrthoDB" id="3173428at2"/>
<dbReference type="SUPFAM" id="SSF51556">
    <property type="entry name" value="Metallo-dependent hydrolases"/>
    <property type="match status" value="1"/>
</dbReference>
<dbReference type="AlphaFoldDB" id="A0A3D9SI59"/>
<dbReference type="PANTHER" id="PTHR22642">
    <property type="entry name" value="IMIDAZOLONEPROPIONASE"/>
    <property type="match status" value="1"/>
</dbReference>
<gene>
    <name evidence="2" type="ORF">DFJ69_1005</name>
</gene>
<evidence type="ECO:0000313" key="3">
    <source>
        <dbReference type="Proteomes" id="UP000256661"/>
    </source>
</evidence>
<dbReference type="Pfam" id="PF07969">
    <property type="entry name" value="Amidohydro_3"/>
    <property type="match status" value="1"/>
</dbReference>
<dbReference type="EMBL" id="QTTT01000001">
    <property type="protein sequence ID" value="REE95608.1"/>
    <property type="molecule type" value="Genomic_DNA"/>
</dbReference>
<dbReference type="Gene3D" id="3.10.310.70">
    <property type="match status" value="1"/>
</dbReference>
<accession>A0A3D9SI59</accession>
<dbReference type="GO" id="GO:0016810">
    <property type="term" value="F:hydrolase activity, acting on carbon-nitrogen (but not peptide) bonds"/>
    <property type="evidence" value="ECO:0007669"/>
    <property type="project" value="InterPro"/>
</dbReference>
<evidence type="ECO:0000259" key="1">
    <source>
        <dbReference type="Pfam" id="PF07969"/>
    </source>
</evidence>
<protein>
    <recommendedName>
        <fullName evidence="1">Amidohydrolase 3 domain-containing protein</fullName>
    </recommendedName>
</protein>
<comment type="caution">
    <text evidence="2">The sequence shown here is derived from an EMBL/GenBank/DDBJ whole genome shotgun (WGS) entry which is preliminary data.</text>
</comment>
<dbReference type="InterPro" id="IPR032466">
    <property type="entry name" value="Metal_Hydrolase"/>
</dbReference>
<dbReference type="CDD" id="cd01300">
    <property type="entry name" value="YtcJ_like"/>
    <property type="match status" value="1"/>
</dbReference>
<dbReference type="InterPro" id="IPR011059">
    <property type="entry name" value="Metal-dep_hydrolase_composite"/>
</dbReference>
<feature type="domain" description="Amidohydrolase 3" evidence="1">
    <location>
        <begin position="82"/>
        <end position="550"/>
    </location>
</feature>
<name>A0A3D9SI59_9ACTN</name>
<reference evidence="2 3" key="1">
    <citation type="submission" date="2018-08" db="EMBL/GenBank/DDBJ databases">
        <title>Sequencing the genomes of 1000 actinobacteria strains.</title>
        <authorList>
            <person name="Klenk H.-P."/>
        </authorList>
    </citation>
    <scope>NUCLEOTIDE SEQUENCE [LARGE SCALE GENOMIC DNA]</scope>
    <source>
        <strain evidence="2 3">DSM 43927</strain>
    </source>
</reference>
<dbReference type="Gene3D" id="3.20.20.140">
    <property type="entry name" value="Metal-dependent hydrolases"/>
    <property type="match status" value="1"/>
</dbReference>
<dbReference type="Gene3D" id="2.30.40.10">
    <property type="entry name" value="Urease, subunit C, domain 1"/>
    <property type="match status" value="1"/>
</dbReference>
<dbReference type="InterPro" id="IPR033932">
    <property type="entry name" value="YtcJ-like"/>
</dbReference>
<keyword evidence="3" id="KW-1185">Reference proteome</keyword>
<dbReference type="InterPro" id="IPR013108">
    <property type="entry name" value="Amidohydro_3"/>
</dbReference>
<proteinExistence type="predicted"/>
<dbReference type="RefSeq" id="WP_116021371.1">
    <property type="nucleotide sequence ID" value="NZ_QTTT01000001.1"/>
</dbReference>
<dbReference type="Proteomes" id="UP000256661">
    <property type="component" value="Unassembled WGS sequence"/>
</dbReference>
<dbReference type="SUPFAM" id="SSF51338">
    <property type="entry name" value="Composite domain of metallo-dependent hydrolases"/>
    <property type="match status" value="1"/>
</dbReference>
<evidence type="ECO:0000313" key="2">
    <source>
        <dbReference type="EMBL" id="REE95608.1"/>
    </source>
</evidence>